<dbReference type="AlphaFoldDB" id="U5G7C0"/>
<protein>
    <submittedName>
        <fullName evidence="1">Uncharacterized protein</fullName>
    </submittedName>
</protein>
<reference evidence="1 2" key="1">
    <citation type="journal article" date="2006" name="Science">
        <title>The genome of black cottonwood, Populus trichocarpa (Torr. &amp; Gray).</title>
        <authorList>
            <person name="Tuskan G.A."/>
            <person name="Difazio S."/>
            <person name="Jansson S."/>
            <person name="Bohlmann J."/>
            <person name="Grigoriev I."/>
            <person name="Hellsten U."/>
            <person name="Putnam N."/>
            <person name="Ralph S."/>
            <person name="Rombauts S."/>
            <person name="Salamov A."/>
            <person name="Schein J."/>
            <person name="Sterck L."/>
            <person name="Aerts A."/>
            <person name="Bhalerao R.R."/>
            <person name="Bhalerao R.P."/>
            <person name="Blaudez D."/>
            <person name="Boerjan W."/>
            <person name="Brun A."/>
            <person name="Brunner A."/>
            <person name="Busov V."/>
            <person name="Campbell M."/>
            <person name="Carlson J."/>
            <person name="Chalot M."/>
            <person name="Chapman J."/>
            <person name="Chen G.L."/>
            <person name="Cooper D."/>
            <person name="Coutinho P.M."/>
            <person name="Couturier J."/>
            <person name="Covert S."/>
            <person name="Cronk Q."/>
            <person name="Cunningham R."/>
            <person name="Davis J."/>
            <person name="Degroeve S."/>
            <person name="Dejardin A."/>
            <person name="Depamphilis C."/>
            <person name="Detter J."/>
            <person name="Dirks B."/>
            <person name="Dubchak I."/>
            <person name="Duplessis S."/>
            <person name="Ehlting J."/>
            <person name="Ellis B."/>
            <person name="Gendler K."/>
            <person name="Goodstein D."/>
            <person name="Gribskov M."/>
            <person name="Grimwood J."/>
            <person name="Groover A."/>
            <person name="Gunter L."/>
            <person name="Hamberger B."/>
            <person name="Heinze B."/>
            <person name="Helariutta Y."/>
            <person name="Henrissat B."/>
            <person name="Holligan D."/>
            <person name="Holt R."/>
            <person name="Huang W."/>
            <person name="Islam-Faridi N."/>
            <person name="Jones S."/>
            <person name="Jones-Rhoades M."/>
            <person name="Jorgensen R."/>
            <person name="Joshi C."/>
            <person name="Kangasjarvi J."/>
            <person name="Karlsson J."/>
            <person name="Kelleher C."/>
            <person name="Kirkpatrick R."/>
            <person name="Kirst M."/>
            <person name="Kohler A."/>
            <person name="Kalluri U."/>
            <person name="Larimer F."/>
            <person name="Leebens-Mack J."/>
            <person name="Leple J.C."/>
            <person name="Locascio P."/>
            <person name="Lou Y."/>
            <person name="Lucas S."/>
            <person name="Martin F."/>
            <person name="Montanini B."/>
            <person name="Napoli C."/>
            <person name="Nelson D.R."/>
            <person name="Nelson C."/>
            <person name="Nieminen K."/>
            <person name="Nilsson O."/>
            <person name="Pereda V."/>
            <person name="Peter G."/>
            <person name="Philippe R."/>
            <person name="Pilate G."/>
            <person name="Poliakov A."/>
            <person name="Razumovskaya J."/>
            <person name="Richardson P."/>
            <person name="Rinaldi C."/>
            <person name="Ritland K."/>
            <person name="Rouze P."/>
            <person name="Ryaboy D."/>
            <person name="Schmutz J."/>
            <person name="Schrader J."/>
            <person name="Segerman B."/>
            <person name="Shin H."/>
            <person name="Siddiqui A."/>
            <person name="Sterky F."/>
            <person name="Terry A."/>
            <person name="Tsai C.J."/>
            <person name="Uberbacher E."/>
            <person name="Unneberg P."/>
            <person name="Vahala J."/>
            <person name="Wall K."/>
            <person name="Wessler S."/>
            <person name="Yang G."/>
            <person name="Yin T."/>
            <person name="Douglas C."/>
            <person name="Marra M."/>
            <person name="Sandberg G."/>
            <person name="Van de Peer Y."/>
            <person name="Rokhsar D."/>
        </authorList>
    </citation>
    <scope>NUCLEOTIDE SEQUENCE [LARGE SCALE GENOMIC DNA]</scope>
    <source>
        <strain evidence="2">cv. Nisqually</strain>
    </source>
</reference>
<proteinExistence type="predicted"/>
<dbReference type="HOGENOM" id="CLU_2642686_0_0_1"/>
<organism evidence="1 2">
    <name type="scientific">Populus trichocarpa</name>
    <name type="common">Western balsam poplar</name>
    <name type="synonym">Populus balsamifera subsp. trichocarpa</name>
    <dbReference type="NCBI Taxonomy" id="3694"/>
    <lineage>
        <taxon>Eukaryota</taxon>
        <taxon>Viridiplantae</taxon>
        <taxon>Streptophyta</taxon>
        <taxon>Embryophyta</taxon>
        <taxon>Tracheophyta</taxon>
        <taxon>Spermatophyta</taxon>
        <taxon>Magnoliopsida</taxon>
        <taxon>eudicotyledons</taxon>
        <taxon>Gunneridae</taxon>
        <taxon>Pentapetalae</taxon>
        <taxon>rosids</taxon>
        <taxon>fabids</taxon>
        <taxon>Malpighiales</taxon>
        <taxon>Salicaceae</taxon>
        <taxon>Saliceae</taxon>
        <taxon>Populus</taxon>
    </lineage>
</organism>
<evidence type="ECO:0000313" key="1">
    <source>
        <dbReference type="EMBL" id="PNT28197.1"/>
    </source>
</evidence>
<dbReference type="Proteomes" id="UP000006729">
    <property type="component" value="Chromosome 7"/>
</dbReference>
<dbReference type="EMBL" id="CM009296">
    <property type="protein sequence ID" value="PNT28197.1"/>
    <property type="molecule type" value="Genomic_DNA"/>
</dbReference>
<dbReference type="InParanoid" id="U5G7C0"/>
<sequence length="77" mass="9350">MHLVMHASYSYARKFVLRKIMAPPSNSMHVLQIHMQLFFVCMCVNRNVKEQKDFMRYTCMEQWLKDTYPQRILAVKH</sequence>
<gene>
    <name evidence="1" type="ORF">POPTR_007G104100</name>
</gene>
<evidence type="ECO:0000313" key="2">
    <source>
        <dbReference type="Proteomes" id="UP000006729"/>
    </source>
</evidence>
<accession>U5G7C0</accession>
<name>U5G7C0_POPTR</name>
<keyword evidence="2" id="KW-1185">Reference proteome</keyword>